<dbReference type="RefSeq" id="WP_381356513.1">
    <property type="nucleotide sequence ID" value="NZ_JBHSOA010000002.1"/>
</dbReference>
<keyword evidence="3" id="KW-1185">Reference proteome</keyword>
<evidence type="ECO:0000313" key="3">
    <source>
        <dbReference type="Proteomes" id="UP001596180"/>
    </source>
</evidence>
<protein>
    <submittedName>
        <fullName evidence="2">Uncharacterized protein</fullName>
    </submittedName>
</protein>
<reference evidence="3" key="1">
    <citation type="journal article" date="2019" name="Int. J. Syst. Evol. Microbiol.">
        <title>The Global Catalogue of Microorganisms (GCM) 10K type strain sequencing project: providing services to taxonomists for standard genome sequencing and annotation.</title>
        <authorList>
            <consortium name="The Broad Institute Genomics Platform"/>
            <consortium name="The Broad Institute Genome Sequencing Center for Infectious Disease"/>
            <person name="Wu L."/>
            <person name="Ma J."/>
        </authorList>
    </citation>
    <scope>NUCLEOTIDE SEQUENCE [LARGE SCALE GENOMIC DNA]</scope>
    <source>
        <strain evidence="3">JCM 10411</strain>
    </source>
</reference>
<proteinExistence type="predicted"/>
<accession>A0ABW1DRZ7</accession>
<dbReference type="Proteomes" id="UP001596180">
    <property type="component" value="Unassembled WGS sequence"/>
</dbReference>
<gene>
    <name evidence="2" type="ORF">ACFPZI_00380</name>
</gene>
<name>A0ABW1DRZ7_9ACTN</name>
<comment type="caution">
    <text evidence="2">The sequence shown here is derived from an EMBL/GenBank/DDBJ whole genome shotgun (WGS) entry which is preliminary data.</text>
</comment>
<evidence type="ECO:0000313" key="2">
    <source>
        <dbReference type="EMBL" id="MFC5850348.1"/>
    </source>
</evidence>
<feature type="region of interest" description="Disordered" evidence="1">
    <location>
        <begin position="38"/>
        <end position="64"/>
    </location>
</feature>
<organism evidence="2 3">
    <name type="scientific">Streptomyces chlorus</name>
    <dbReference type="NCBI Taxonomy" id="887452"/>
    <lineage>
        <taxon>Bacteria</taxon>
        <taxon>Bacillati</taxon>
        <taxon>Actinomycetota</taxon>
        <taxon>Actinomycetes</taxon>
        <taxon>Kitasatosporales</taxon>
        <taxon>Streptomycetaceae</taxon>
        <taxon>Streptomyces</taxon>
    </lineage>
</organism>
<feature type="region of interest" description="Disordered" evidence="1">
    <location>
        <begin position="1"/>
        <end position="26"/>
    </location>
</feature>
<dbReference type="EMBL" id="JBHSOA010000002">
    <property type="protein sequence ID" value="MFC5850348.1"/>
    <property type="molecule type" value="Genomic_DNA"/>
</dbReference>
<sequence>MSSKAKDITTARNARRRELTGTLRQRTSVVDRLLAVHATPDPLAQEPPPEPEGSRPKLRRYREE</sequence>
<evidence type="ECO:0000256" key="1">
    <source>
        <dbReference type="SAM" id="MobiDB-lite"/>
    </source>
</evidence>